<evidence type="ECO:0000256" key="5">
    <source>
        <dbReference type="ARBA" id="ARBA00047960"/>
    </source>
</evidence>
<dbReference type="eggNOG" id="KOG1695">
    <property type="taxonomic scope" value="Eukaryota"/>
</dbReference>
<evidence type="ECO:0000256" key="1">
    <source>
        <dbReference type="ARBA" id="ARBA00003701"/>
    </source>
</evidence>
<dbReference type="KEGG" id="tet:TTHERM_01289030"/>
<dbReference type="GeneID" id="7835727"/>
<dbReference type="OrthoDB" id="410118at2759"/>
<comment type="catalytic activity">
    <reaction evidence="5">
        <text>RX + glutathione = an S-substituted glutathione + a halide anion + H(+)</text>
        <dbReference type="Rhea" id="RHEA:16437"/>
        <dbReference type="ChEBI" id="CHEBI:15378"/>
        <dbReference type="ChEBI" id="CHEBI:16042"/>
        <dbReference type="ChEBI" id="CHEBI:17792"/>
        <dbReference type="ChEBI" id="CHEBI:57925"/>
        <dbReference type="ChEBI" id="CHEBI:90779"/>
        <dbReference type="EC" id="2.5.1.18"/>
    </reaction>
</comment>
<dbReference type="InterPro" id="IPR040079">
    <property type="entry name" value="Glutathione_S-Trfase"/>
</dbReference>
<evidence type="ECO:0000256" key="4">
    <source>
        <dbReference type="ARBA" id="ARBA00022679"/>
    </source>
</evidence>
<dbReference type="InterPro" id="IPR050213">
    <property type="entry name" value="GST_superfamily"/>
</dbReference>
<accession>Q22A38</accession>
<keyword evidence="8" id="KW-1185">Reference proteome</keyword>
<feature type="domain" description="GST N-terminal" evidence="6">
    <location>
        <begin position="2"/>
        <end position="83"/>
    </location>
</feature>
<dbReference type="Gene3D" id="1.20.1050.10">
    <property type="match status" value="1"/>
</dbReference>
<dbReference type="EC" id="2.5.1.18" evidence="3"/>
<keyword evidence="4" id="KW-0808">Transferase</keyword>
<dbReference type="STRING" id="312017.Q22A38"/>
<proteinExistence type="inferred from homology"/>
<dbReference type="InterPro" id="IPR036282">
    <property type="entry name" value="Glutathione-S-Trfase_C_sf"/>
</dbReference>
<dbReference type="InterPro" id="IPR004046">
    <property type="entry name" value="GST_C"/>
</dbReference>
<dbReference type="PANTHER" id="PTHR11571:SF222">
    <property type="entry name" value="GLUTATHIONE TRANSFERASE"/>
    <property type="match status" value="1"/>
</dbReference>
<dbReference type="EMBL" id="GG662462">
    <property type="protein sequence ID" value="EAR82142.1"/>
    <property type="molecule type" value="Genomic_DNA"/>
</dbReference>
<dbReference type="PANTHER" id="PTHR11571">
    <property type="entry name" value="GLUTATHIONE S-TRANSFERASE"/>
    <property type="match status" value="1"/>
</dbReference>
<evidence type="ECO:0000313" key="7">
    <source>
        <dbReference type="EMBL" id="EAR82142.1"/>
    </source>
</evidence>
<sequence>MSKIIIGQWASAGKLVPIKLLLELAGAQYEVVNYSKPDEWYAKDKLILGLPFPNLPYLIEGDIKLTETETIFDYLVYKLKKNDLLGQEKDKFIVGNIRNLFSDLYAKFSQFIQKQGDEKQQILNEQIIPKIKDIHKYLNKKDYLLGYFTVADLYLFPAALLLKQNLPQVYSEFASSFDPFLIRIQQIPQIAAYLSDNSKV</sequence>
<evidence type="ECO:0000259" key="6">
    <source>
        <dbReference type="PROSITE" id="PS50404"/>
    </source>
</evidence>
<dbReference type="Pfam" id="PF14497">
    <property type="entry name" value="GST_C_3"/>
    <property type="match status" value="1"/>
</dbReference>
<dbReference type="AlphaFoldDB" id="Q22A38"/>
<evidence type="ECO:0000256" key="3">
    <source>
        <dbReference type="ARBA" id="ARBA00012452"/>
    </source>
</evidence>
<dbReference type="RefSeq" id="XP_001029805.1">
    <property type="nucleotide sequence ID" value="XM_001029805.1"/>
</dbReference>
<name>Q22A38_TETTS</name>
<dbReference type="GO" id="GO:0004364">
    <property type="term" value="F:glutathione transferase activity"/>
    <property type="evidence" value="ECO:0007669"/>
    <property type="project" value="UniProtKB-EC"/>
</dbReference>
<evidence type="ECO:0000256" key="2">
    <source>
        <dbReference type="ARBA" id="ARBA00005861"/>
    </source>
</evidence>
<protein>
    <recommendedName>
        <fullName evidence="3">glutathione transferase</fullName>
        <ecNumber evidence="3">2.5.1.18</ecNumber>
    </recommendedName>
</protein>
<dbReference type="InterPro" id="IPR004045">
    <property type="entry name" value="Glutathione_S-Trfase_N"/>
</dbReference>
<comment type="similarity">
    <text evidence="2">Belongs to the GST superfamily. Mu family.</text>
</comment>
<dbReference type="InParanoid" id="Q22A38"/>
<dbReference type="Pfam" id="PF02798">
    <property type="entry name" value="GST_N"/>
    <property type="match status" value="1"/>
</dbReference>
<dbReference type="PROSITE" id="PS50404">
    <property type="entry name" value="GST_NTER"/>
    <property type="match status" value="1"/>
</dbReference>
<reference evidence="8" key="1">
    <citation type="journal article" date="2006" name="PLoS Biol.">
        <title>Macronuclear genome sequence of the ciliate Tetrahymena thermophila, a model eukaryote.</title>
        <authorList>
            <person name="Eisen J.A."/>
            <person name="Coyne R.S."/>
            <person name="Wu M."/>
            <person name="Wu D."/>
            <person name="Thiagarajan M."/>
            <person name="Wortman J.R."/>
            <person name="Badger J.H."/>
            <person name="Ren Q."/>
            <person name="Amedeo P."/>
            <person name="Jones K.M."/>
            <person name="Tallon L.J."/>
            <person name="Delcher A.L."/>
            <person name="Salzberg S.L."/>
            <person name="Silva J.C."/>
            <person name="Haas B.J."/>
            <person name="Majoros W.H."/>
            <person name="Farzad M."/>
            <person name="Carlton J.M."/>
            <person name="Smith R.K. Jr."/>
            <person name="Garg J."/>
            <person name="Pearlman R.E."/>
            <person name="Karrer K.M."/>
            <person name="Sun L."/>
            <person name="Manning G."/>
            <person name="Elde N.C."/>
            <person name="Turkewitz A.P."/>
            <person name="Asai D.J."/>
            <person name="Wilkes D.E."/>
            <person name="Wang Y."/>
            <person name="Cai H."/>
            <person name="Collins K."/>
            <person name="Stewart B.A."/>
            <person name="Lee S.R."/>
            <person name="Wilamowska K."/>
            <person name="Weinberg Z."/>
            <person name="Ruzzo W.L."/>
            <person name="Wloga D."/>
            <person name="Gaertig J."/>
            <person name="Frankel J."/>
            <person name="Tsao C.-C."/>
            <person name="Gorovsky M.A."/>
            <person name="Keeling P.J."/>
            <person name="Waller R.F."/>
            <person name="Patron N.J."/>
            <person name="Cherry J.M."/>
            <person name="Stover N.A."/>
            <person name="Krieger C.J."/>
            <person name="del Toro C."/>
            <person name="Ryder H.F."/>
            <person name="Williamson S.C."/>
            <person name="Barbeau R.A."/>
            <person name="Hamilton E.P."/>
            <person name="Orias E."/>
        </authorList>
    </citation>
    <scope>NUCLEOTIDE SEQUENCE [LARGE SCALE GENOMIC DNA]</scope>
    <source>
        <strain evidence="8">SB210</strain>
    </source>
</reference>
<dbReference type="SFLD" id="SFLDS00019">
    <property type="entry name" value="Glutathione_Transferase_(cytos"/>
    <property type="match status" value="1"/>
</dbReference>
<evidence type="ECO:0000313" key="8">
    <source>
        <dbReference type="Proteomes" id="UP000009168"/>
    </source>
</evidence>
<dbReference type="HOGENOM" id="CLU_039475_2_0_1"/>
<dbReference type="InterPro" id="IPR036249">
    <property type="entry name" value="Thioredoxin-like_sf"/>
</dbReference>
<dbReference type="Proteomes" id="UP000009168">
    <property type="component" value="Unassembled WGS sequence"/>
</dbReference>
<gene>
    <name evidence="7" type="ORF">TTHERM_01289030</name>
</gene>
<dbReference type="Gene3D" id="3.40.30.10">
    <property type="entry name" value="Glutaredoxin"/>
    <property type="match status" value="1"/>
</dbReference>
<dbReference type="GO" id="GO:0006749">
    <property type="term" value="P:glutathione metabolic process"/>
    <property type="evidence" value="ECO:0007669"/>
    <property type="project" value="TreeGrafter"/>
</dbReference>
<organism evidence="7 8">
    <name type="scientific">Tetrahymena thermophila (strain SB210)</name>
    <dbReference type="NCBI Taxonomy" id="312017"/>
    <lineage>
        <taxon>Eukaryota</taxon>
        <taxon>Sar</taxon>
        <taxon>Alveolata</taxon>
        <taxon>Ciliophora</taxon>
        <taxon>Intramacronucleata</taxon>
        <taxon>Oligohymenophorea</taxon>
        <taxon>Hymenostomatida</taxon>
        <taxon>Tetrahymenina</taxon>
        <taxon>Tetrahymenidae</taxon>
        <taxon>Tetrahymena</taxon>
    </lineage>
</organism>
<dbReference type="SUPFAM" id="SSF52833">
    <property type="entry name" value="Thioredoxin-like"/>
    <property type="match status" value="1"/>
</dbReference>
<dbReference type="SUPFAM" id="SSF47616">
    <property type="entry name" value="GST C-terminal domain-like"/>
    <property type="match status" value="1"/>
</dbReference>
<comment type="function">
    <text evidence="1">Conjugation of reduced glutathione to a wide number of exogenous and endogenous hydrophobic electrophiles.</text>
</comment>